<name>A0ABN8WX11_9GAMM</name>
<evidence type="ECO:0000313" key="1">
    <source>
        <dbReference type="EMBL" id="CAI8737087.1"/>
    </source>
</evidence>
<gene>
    <name evidence="1" type="ORF">MSZNOR_0393</name>
</gene>
<dbReference type="EMBL" id="OX458333">
    <property type="protein sequence ID" value="CAI8737087.1"/>
    <property type="molecule type" value="Genomic_DNA"/>
</dbReference>
<proteinExistence type="predicted"/>
<reference evidence="1 2" key="1">
    <citation type="submission" date="2023-03" db="EMBL/GenBank/DDBJ databases">
        <authorList>
            <person name="Pearce D."/>
        </authorList>
    </citation>
    <scope>NUCLEOTIDE SEQUENCE [LARGE SCALE GENOMIC DNA]</scope>
    <source>
        <strain evidence="1">Msz</strain>
    </source>
</reference>
<keyword evidence="2" id="KW-1185">Reference proteome</keyword>
<protein>
    <submittedName>
        <fullName evidence="1">Uncharacterized protein</fullName>
    </submittedName>
</protein>
<organism evidence="1 2">
    <name type="scientific">Methylocaldum szegediense</name>
    <dbReference type="NCBI Taxonomy" id="73780"/>
    <lineage>
        <taxon>Bacteria</taxon>
        <taxon>Pseudomonadati</taxon>
        <taxon>Pseudomonadota</taxon>
        <taxon>Gammaproteobacteria</taxon>
        <taxon>Methylococcales</taxon>
        <taxon>Methylococcaceae</taxon>
        <taxon>Methylocaldum</taxon>
    </lineage>
</organism>
<evidence type="ECO:0000313" key="2">
    <source>
        <dbReference type="Proteomes" id="UP001162030"/>
    </source>
</evidence>
<accession>A0ABN8WX11</accession>
<dbReference type="Proteomes" id="UP001162030">
    <property type="component" value="Chromosome"/>
</dbReference>
<sequence>MFIADGPKNRRNKKYFNKKTGIWTENRSVSPLRRIRAYAIGRSACATSKG</sequence>